<name>A0A378THQ8_9MYCO</name>
<dbReference type="InterPro" id="IPR054469">
    <property type="entry name" value="Pred_hydrolase_N"/>
</dbReference>
<evidence type="ECO:0000313" key="4">
    <source>
        <dbReference type="Proteomes" id="UP000254978"/>
    </source>
</evidence>
<protein>
    <recommendedName>
        <fullName evidence="2">Predicted hydrolase N-terminal domain-containing protein</fullName>
    </recommendedName>
</protein>
<dbReference type="AlphaFoldDB" id="A0A378THQ8"/>
<keyword evidence="4" id="KW-1185">Reference proteome</keyword>
<evidence type="ECO:0000259" key="2">
    <source>
        <dbReference type="Pfam" id="PF22905"/>
    </source>
</evidence>
<reference evidence="3 4" key="1">
    <citation type="submission" date="2018-06" db="EMBL/GenBank/DDBJ databases">
        <authorList>
            <consortium name="Pathogen Informatics"/>
            <person name="Doyle S."/>
        </authorList>
    </citation>
    <scope>NUCLEOTIDE SEQUENCE [LARGE SCALE GENOMIC DNA]</scope>
    <source>
        <strain evidence="3 4">NCTC10821</strain>
    </source>
</reference>
<proteinExistence type="predicted"/>
<dbReference type="OrthoDB" id="4509678at2"/>
<dbReference type="RefSeq" id="WP_115279543.1">
    <property type="nucleotide sequence ID" value="NZ_AP022600.1"/>
</dbReference>
<feature type="region of interest" description="Disordered" evidence="1">
    <location>
        <begin position="195"/>
        <end position="218"/>
    </location>
</feature>
<evidence type="ECO:0000313" key="3">
    <source>
        <dbReference type="EMBL" id="STZ60341.1"/>
    </source>
</evidence>
<feature type="domain" description="Predicted hydrolase N-terminal" evidence="2">
    <location>
        <begin position="5"/>
        <end position="182"/>
    </location>
</feature>
<dbReference type="Pfam" id="PF22905">
    <property type="entry name" value="Hydro_N_hd"/>
    <property type="match status" value="1"/>
</dbReference>
<evidence type="ECO:0000256" key="1">
    <source>
        <dbReference type="SAM" id="MobiDB-lite"/>
    </source>
</evidence>
<organism evidence="3 4">
    <name type="scientific">Mycolicibacterium tokaiense</name>
    <dbReference type="NCBI Taxonomy" id="39695"/>
    <lineage>
        <taxon>Bacteria</taxon>
        <taxon>Bacillati</taxon>
        <taxon>Actinomycetota</taxon>
        <taxon>Actinomycetes</taxon>
        <taxon>Mycobacteriales</taxon>
        <taxon>Mycobacteriaceae</taxon>
        <taxon>Mycolicibacterium</taxon>
    </lineage>
</organism>
<feature type="compositionally biased region" description="Basic and acidic residues" evidence="1">
    <location>
        <begin position="204"/>
        <end position="218"/>
    </location>
</feature>
<accession>A0A378THQ8</accession>
<sequence>MADYPSLTHIAIADLLQCGNPWQIDETLQSGDPGEIAQLASAFQNAGGCTEETWAEWVQAKQRFGESWNGEGGVHPIADSEEVERATTQLFVQKDQLPLIAVDLQNIAADLAEAEKQSGAKLAELNGQLALLDSWVGQRIADDEEWSDLLDEARELTGAACVEVERIRDQYTDKLEATAFDLRKNYGYDPAGIEDVDGDGVVSPEERGRTAPEHYDTNQRAKDEALVNSPGTWTLEKADALARLNDFATATAPPDAPVSPEQRELAQQRLDDFRMANFAGPLPRDPLLGGDARTRAQARLELQRQLEQGSLGFPPMDRDAATQLMNQGESLARVTTTREAYQALTAAGMSGEGATQVLSDVMDAANPGIASARAYAEGIPQGKHALPVDLLSASDAEVLKSITRKAGAVGDVLGLGLAGWDYVNDPQNPHRNEELGGALGSFVVGAGGTAGGLLLAGSFTNPVTAAIAVGVIAYASSEAGDYVGGKIGSAFDTPRPTSGG</sequence>
<gene>
    <name evidence="3" type="ORF">NCTC10821_03880</name>
</gene>
<dbReference type="EMBL" id="UGQT01000001">
    <property type="protein sequence ID" value="STZ60341.1"/>
    <property type="molecule type" value="Genomic_DNA"/>
</dbReference>
<dbReference type="Proteomes" id="UP000254978">
    <property type="component" value="Unassembled WGS sequence"/>
</dbReference>